<dbReference type="EMBL" id="KZ293745">
    <property type="protein sequence ID" value="PBK80447.1"/>
    <property type="molecule type" value="Genomic_DNA"/>
</dbReference>
<proteinExistence type="predicted"/>
<accession>A0A2H3CUM4</accession>
<evidence type="ECO:0000313" key="2">
    <source>
        <dbReference type="EMBL" id="PBK80447.1"/>
    </source>
</evidence>
<feature type="region of interest" description="Disordered" evidence="1">
    <location>
        <begin position="183"/>
        <end position="220"/>
    </location>
</feature>
<feature type="compositionally biased region" description="Polar residues" evidence="1">
    <location>
        <begin position="183"/>
        <end position="200"/>
    </location>
</feature>
<reference evidence="3" key="1">
    <citation type="journal article" date="2017" name="Nat. Ecol. Evol.">
        <title>Genome expansion and lineage-specific genetic innovations in the forest pathogenic fungi Armillaria.</title>
        <authorList>
            <person name="Sipos G."/>
            <person name="Prasanna A.N."/>
            <person name="Walter M.C."/>
            <person name="O'Connor E."/>
            <person name="Balint B."/>
            <person name="Krizsan K."/>
            <person name="Kiss B."/>
            <person name="Hess J."/>
            <person name="Varga T."/>
            <person name="Slot J."/>
            <person name="Riley R."/>
            <person name="Boka B."/>
            <person name="Rigling D."/>
            <person name="Barry K."/>
            <person name="Lee J."/>
            <person name="Mihaltcheva S."/>
            <person name="LaButti K."/>
            <person name="Lipzen A."/>
            <person name="Waldron R."/>
            <person name="Moloney N.M."/>
            <person name="Sperisen C."/>
            <person name="Kredics L."/>
            <person name="Vagvoelgyi C."/>
            <person name="Patrignani A."/>
            <person name="Fitzpatrick D."/>
            <person name="Nagy I."/>
            <person name="Doyle S."/>
            <person name="Anderson J.B."/>
            <person name="Grigoriev I.V."/>
            <person name="Gueldener U."/>
            <person name="Muensterkoetter M."/>
            <person name="Nagy L.G."/>
        </authorList>
    </citation>
    <scope>NUCLEOTIDE SEQUENCE [LARGE SCALE GENOMIC DNA]</scope>
    <source>
        <strain evidence="3">Ar21-2</strain>
    </source>
</reference>
<keyword evidence="3" id="KW-1185">Reference proteome</keyword>
<dbReference type="Proteomes" id="UP000217790">
    <property type="component" value="Unassembled WGS sequence"/>
</dbReference>
<dbReference type="InParanoid" id="A0A2H3CUM4"/>
<feature type="compositionally biased region" description="Basic and acidic residues" evidence="1">
    <location>
        <begin position="201"/>
        <end position="220"/>
    </location>
</feature>
<evidence type="ECO:0000313" key="3">
    <source>
        <dbReference type="Proteomes" id="UP000217790"/>
    </source>
</evidence>
<gene>
    <name evidence="2" type="ORF">ARMGADRAFT_1098375</name>
</gene>
<dbReference type="AlphaFoldDB" id="A0A2H3CUM4"/>
<organism evidence="2 3">
    <name type="scientific">Armillaria gallica</name>
    <name type="common">Bulbous honey fungus</name>
    <name type="synonym">Armillaria bulbosa</name>
    <dbReference type="NCBI Taxonomy" id="47427"/>
    <lineage>
        <taxon>Eukaryota</taxon>
        <taxon>Fungi</taxon>
        <taxon>Dikarya</taxon>
        <taxon>Basidiomycota</taxon>
        <taxon>Agaricomycotina</taxon>
        <taxon>Agaricomycetes</taxon>
        <taxon>Agaricomycetidae</taxon>
        <taxon>Agaricales</taxon>
        <taxon>Marasmiineae</taxon>
        <taxon>Physalacriaceae</taxon>
        <taxon>Armillaria</taxon>
    </lineage>
</organism>
<sequence>MACFVYRSVHQEAMENVRKYETDPDISYHLLSYRDDSVSAYSDNIGNIAMAIMVAAWRGRWLSREILTVEGNTLAYLKGMLQWACAVDGYLDTGFDGKFSLQRQSKATVSITTDVDDSLSRSTEFIRENSNPYRQDLSNRVIAYQDAVTGYEESTGRRDETAQPPWKAQVAKTESCIHRTRNRQAQNLSHSANCPVTTRSQSEERASSCRRWESYSKIDG</sequence>
<evidence type="ECO:0000256" key="1">
    <source>
        <dbReference type="SAM" id="MobiDB-lite"/>
    </source>
</evidence>
<protein>
    <submittedName>
        <fullName evidence="2">Uncharacterized protein</fullName>
    </submittedName>
</protein>
<name>A0A2H3CUM4_ARMGA</name>